<keyword evidence="2" id="KW-1185">Reference proteome</keyword>
<accession>A0A8X6P3P3</accession>
<sequence length="165" mass="18367">MKLHVTRALAFTKPQEEIQNSPSEESTPLRAPEMRSALKEIPCHSDSWASLESRCITFGHSLQPAWSCSVSLNLKHEGAHEIFIVWRKLWSPARGCMAESRLRHDERAAIQVASDEAGDLLRKEAASTFNGILGGHTEELSTLSGCWRLACSAQESRREARVVIS</sequence>
<organism evidence="1 2">
    <name type="scientific">Nephila pilipes</name>
    <name type="common">Giant wood spider</name>
    <name type="synonym">Nephila maculata</name>
    <dbReference type="NCBI Taxonomy" id="299642"/>
    <lineage>
        <taxon>Eukaryota</taxon>
        <taxon>Metazoa</taxon>
        <taxon>Ecdysozoa</taxon>
        <taxon>Arthropoda</taxon>
        <taxon>Chelicerata</taxon>
        <taxon>Arachnida</taxon>
        <taxon>Araneae</taxon>
        <taxon>Araneomorphae</taxon>
        <taxon>Entelegynae</taxon>
        <taxon>Araneoidea</taxon>
        <taxon>Nephilidae</taxon>
        <taxon>Nephila</taxon>
    </lineage>
</organism>
<proteinExistence type="predicted"/>
<name>A0A8X6P3P3_NEPPI</name>
<dbReference type="EMBL" id="BMAW01111795">
    <property type="protein sequence ID" value="GFT49703.1"/>
    <property type="molecule type" value="Genomic_DNA"/>
</dbReference>
<protein>
    <submittedName>
        <fullName evidence="1">Uncharacterized protein</fullName>
    </submittedName>
</protein>
<reference evidence="1" key="1">
    <citation type="submission" date="2020-08" db="EMBL/GenBank/DDBJ databases">
        <title>Multicomponent nature underlies the extraordinary mechanical properties of spider dragline silk.</title>
        <authorList>
            <person name="Kono N."/>
            <person name="Nakamura H."/>
            <person name="Mori M."/>
            <person name="Yoshida Y."/>
            <person name="Ohtoshi R."/>
            <person name="Malay A.D."/>
            <person name="Moran D.A.P."/>
            <person name="Tomita M."/>
            <person name="Numata K."/>
            <person name="Arakawa K."/>
        </authorList>
    </citation>
    <scope>NUCLEOTIDE SEQUENCE</scope>
</reference>
<gene>
    <name evidence="1" type="ORF">NPIL_271901</name>
</gene>
<dbReference type="Proteomes" id="UP000887013">
    <property type="component" value="Unassembled WGS sequence"/>
</dbReference>
<evidence type="ECO:0000313" key="1">
    <source>
        <dbReference type="EMBL" id="GFT49703.1"/>
    </source>
</evidence>
<dbReference type="AlphaFoldDB" id="A0A8X6P3P3"/>
<evidence type="ECO:0000313" key="2">
    <source>
        <dbReference type="Proteomes" id="UP000887013"/>
    </source>
</evidence>
<comment type="caution">
    <text evidence="1">The sequence shown here is derived from an EMBL/GenBank/DDBJ whole genome shotgun (WGS) entry which is preliminary data.</text>
</comment>